<dbReference type="Pfam" id="PF03109">
    <property type="entry name" value="ABC1"/>
    <property type="match status" value="1"/>
</dbReference>
<evidence type="ECO:0000313" key="2">
    <source>
        <dbReference type="EMBL" id="EME27815.1"/>
    </source>
</evidence>
<reference evidence="4" key="1">
    <citation type="journal article" date="2013" name="Science">
        <title>Gene transfer from bacteria and archaea facilitated evolution of an extremophilic eukaryote.</title>
        <authorList>
            <person name="Schonknecht G."/>
            <person name="Chen W.H."/>
            <person name="Ternes C.M."/>
            <person name="Barbier G.G."/>
            <person name="Shrestha R.P."/>
            <person name="Stanke M."/>
            <person name="Brautigam A."/>
            <person name="Baker B.J."/>
            <person name="Banfield J.F."/>
            <person name="Garavito R.M."/>
            <person name="Carr K."/>
            <person name="Wilkerson C."/>
            <person name="Rensing S.A."/>
            <person name="Gagneul D."/>
            <person name="Dickenson N.E."/>
            <person name="Oesterhelt C."/>
            <person name="Lercher M.J."/>
            <person name="Weber A.P."/>
        </authorList>
    </citation>
    <scope>NUCLEOTIDE SEQUENCE [LARGE SCALE GENOMIC DNA]</scope>
    <source>
        <strain evidence="4">074W</strain>
    </source>
</reference>
<keyword evidence="4" id="KW-1185">Reference proteome</keyword>
<dbReference type="EMBL" id="KB454527">
    <property type="protein sequence ID" value="EME27815.1"/>
    <property type="molecule type" value="Genomic_DNA"/>
</dbReference>
<dbReference type="RefSeq" id="XP_005704336.1">
    <property type="nucleotide sequence ID" value="XM_005704279.1"/>
</dbReference>
<dbReference type="InterPro" id="IPR004147">
    <property type="entry name" value="ABC1_dom"/>
</dbReference>
<dbReference type="KEGG" id="gsl:Gasu_46390"/>
<gene>
    <name evidence="3" type="ORF">Gasu_46390</name>
</gene>
<reference evidence="3" key="2">
    <citation type="journal article" date="2013" name="Science">
        <title>Gene Transfer from Bacteria and Archaea Facilitated Evolution of an Extremophilic Eukaryote.</title>
        <authorList>
            <person name="Schoenknecht G."/>
            <person name="Chen W.-H."/>
            <person name="Ternes C.M."/>
            <person name="Barbier G.G."/>
            <person name="Shrestha R.P."/>
            <person name="Stanke M."/>
            <person name="Brautigam A."/>
            <person name="Baker B.J."/>
            <person name="Banfield J.F."/>
            <person name="Garavito R.M."/>
            <person name="Carr K."/>
            <person name="Wilkerson C."/>
            <person name="Rensing S.A."/>
            <person name="Gagneul D."/>
            <person name="Dickenson N.E."/>
            <person name="Oesterhelt C."/>
            <person name="Lercher M.J."/>
            <person name="Weber A.P.M."/>
        </authorList>
    </citation>
    <scope>NUCLEOTIDE SEQUENCE</scope>
    <source>
        <strain evidence="3">074W</strain>
    </source>
</reference>
<sequence length="474" mass="55111">MSGLWSRCILFSWIKFHFSLTPKKERHPKFLARYCQTVGFGLWILVQYRKFWLPIYGKLLPNIQTPEAIALHRSCAEKVKEFCKSKGGLFIKLGQYTGSLQNVLPKEYLQELSTLQDQAEEVPIQDLLQVIKTDLGSFYGLITNISEKPIGCASIAQVHTAHIAMSSTIVAIKVQKPNTRLQFAQDLRILQLIISMYQTLKGGYEPVIWNTFIEFTREIQGEMNFVTEIANNRKLAQCFRGSSHICVPEIFPNLCSRRVITMEYIDGIKIDECLSFNRETRFRIARTLHEAFARMIFQQRFIHMDPHPGNIILQWPQDKRRFRMVLIDTGKCSSIDIDFTEKFANFLTAVILRDTQRFSTFSNTIDNIDRGDLLASLFLGRKMARRWLLVDDSDESRHKYSVQEYIHILTCIHPQWYTVLRPLLVIRGISRKLGYPKDISTIYEPFSTQLLVKAWSKTLYTYFLRYSGVRNSAS</sequence>
<proteinExistence type="predicted"/>
<evidence type="ECO:0000313" key="4">
    <source>
        <dbReference type="Proteomes" id="UP000030680"/>
    </source>
</evidence>
<dbReference type="InterPro" id="IPR011009">
    <property type="entry name" value="Kinase-like_dom_sf"/>
</dbReference>
<dbReference type="PANTHER" id="PTHR43173">
    <property type="entry name" value="ABC1 FAMILY PROTEIN"/>
    <property type="match status" value="1"/>
</dbReference>
<dbReference type="OrthoDB" id="3474at2759"/>
<dbReference type="InterPro" id="IPR051130">
    <property type="entry name" value="Mito_struct-func_regulator"/>
</dbReference>
<dbReference type="Gramene" id="EME27816">
    <property type="protein sequence ID" value="EME27816"/>
    <property type="gene ID" value="Gasu_46390"/>
</dbReference>
<dbReference type="EMBL" id="KB454527">
    <property type="protein sequence ID" value="EME27816.1"/>
    <property type="molecule type" value="Genomic_DNA"/>
</dbReference>
<dbReference type="AlphaFoldDB" id="M2VX37"/>
<dbReference type="GeneID" id="17086699"/>
<organism evidence="3 4">
    <name type="scientific">Galdieria sulphuraria</name>
    <name type="common">Red alga</name>
    <dbReference type="NCBI Taxonomy" id="130081"/>
    <lineage>
        <taxon>Eukaryota</taxon>
        <taxon>Rhodophyta</taxon>
        <taxon>Bangiophyceae</taxon>
        <taxon>Galdieriales</taxon>
        <taxon>Galdieriaceae</taxon>
        <taxon>Galdieria</taxon>
    </lineage>
</organism>
<dbReference type="RefSeq" id="XP_005704335.1">
    <property type="nucleotide sequence ID" value="XM_005704278.1"/>
</dbReference>
<name>M2VX37_GALSU</name>
<dbReference type="SUPFAM" id="SSF56112">
    <property type="entry name" value="Protein kinase-like (PK-like)"/>
    <property type="match status" value="1"/>
</dbReference>
<evidence type="ECO:0000313" key="3">
    <source>
        <dbReference type="EMBL" id="EME27816.1"/>
    </source>
</evidence>
<dbReference type="eggNOG" id="KOG1235">
    <property type="taxonomic scope" value="Eukaryota"/>
</dbReference>
<feature type="domain" description="ABC1 atypical kinase-like" evidence="1">
    <location>
        <begin position="115"/>
        <end position="358"/>
    </location>
</feature>
<protein>
    <submittedName>
        <fullName evidence="3">ABC1 transporter isoform 1</fullName>
    </submittedName>
    <submittedName>
        <fullName evidence="2">ABC1 transporter isoform 2</fullName>
    </submittedName>
</protein>
<dbReference type="Gramene" id="EME27815">
    <property type="protein sequence ID" value="EME27815"/>
    <property type="gene ID" value="Gasu_46390"/>
</dbReference>
<accession>M2VX37</accession>
<dbReference type="Proteomes" id="UP000030680">
    <property type="component" value="Unassembled WGS sequence"/>
</dbReference>
<dbReference type="PANTHER" id="PTHR43173:SF19">
    <property type="entry name" value="AARF DOMAIN-CONTAINING PROTEIN KINASE 1"/>
    <property type="match status" value="1"/>
</dbReference>
<evidence type="ECO:0000259" key="1">
    <source>
        <dbReference type="Pfam" id="PF03109"/>
    </source>
</evidence>